<name>A0A6G5R5V0_9ACTN</name>
<protein>
    <submittedName>
        <fullName evidence="2">Integrase</fullName>
    </submittedName>
</protein>
<organism evidence="2 3">
    <name type="scientific">Streptomyces hawaiiensis</name>
    <dbReference type="NCBI Taxonomy" id="67305"/>
    <lineage>
        <taxon>Bacteria</taxon>
        <taxon>Bacillati</taxon>
        <taxon>Actinomycetota</taxon>
        <taxon>Actinomycetes</taxon>
        <taxon>Kitasatosporales</taxon>
        <taxon>Streptomycetaceae</taxon>
        <taxon>Streptomyces</taxon>
    </lineage>
</organism>
<reference evidence="2 3" key="1">
    <citation type="submission" date="2017-06" db="EMBL/GenBank/DDBJ databases">
        <title>Complete Genome Sequence of Streptomyces hawaiiensis NRRL 15010 and insights into acyldepsipeptides biosynthesis.</title>
        <authorList>
            <person name="Mariita R.M."/>
            <person name="Sello J.K."/>
        </authorList>
    </citation>
    <scope>NUCLEOTIDE SEQUENCE [LARGE SCALE GENOMIC DNA]</scope>
    <source>
        <strain evidence="2 3">ATCC 12236</strain>
    </source>
</reference>
<keyword evidence="3" id="KW-1185">Reference proteome</keyword>
<gene>
    <name evidence="2" type="ORF">CEB94_00185</name>
</gene>
<dbReference type="GO" id="GO:0006310">
    <property type="term" value="P:DNA recombination"/>
    <property type="evidence" value="ECO:0007669"/>
    <property type="project" value="UniProtKB-KW"/>
</dbReference>
<dbReference type="RefSeq" id="WP_175430232.1">
    <property type="nucleotide sequence ID" value="NZ_CP021978.1"/>
</dbReference>
<evidence type="ECO:0000313" key="3">
    <source>
        <dbReference type="Proteomes" id="UP000495940"/>
    </source>
</evidence>
<dbReference type="AlphaFoldDB" id="A0A6G5R5V0"/>
<accession>A0A6G5R5V0</accession>
<dbReference type="Proteomes" id="UP000495940">
    <property type="component" value="Chromosome"/>
</dbReference>
<dbReference type="InterPro" id="IPR011010">
    <property type="entry name" value="DNA_brk_join_enz"/>
</dbReference>
<evidence type="ECO:0000256" key="1">
    <source>
        <dbReference type="ARBA" id="ARBA00023172"/>
    </source>
</evidence>
<keyword evidence="1" id="KW-0233">DNA recombination</keyword>
<sequence length="700" mass="77072">MTHPLVPAPDGLPDPNGPAFLTDRVVADHAPLPRYGDAVWPLAALEGDPAAQPKRVFWNSYPESLREQFRLLVWLLINRPLPERFVAERGSAWRIRVSSVGVYQTHLYWRCLARWLYEHGAQSLTACTAQVFTDFINRPARPRGRVEAQHELTALTRLWALDALCAPQFAGIAEPPFSRAPADFLPPVPAHGENATEPLAPATMGPLLIWALRMVEDFSDDILTAHHIRQTMTDRVAQSRATPAARSAVRTYLSGLVADQRPLPTTLRHGRPTLAQTYIAARTGAVPHQVQKVMYTERARWRPYLEANPGPCPLDTALTGTVDGQPWAEAIDFYNVPTLRQHLGTAAFIVINYLTGMRPGETLALRRGTCHTPDTGPPLLHAHTYKTATTPEGTHLSSGRQRETPWVAVGPVVSAVRLLERMTGTSPLLFDLTEHGWYDRHRRNGALTPEAMRDRIGAFRLWANTLADNLGRDAERIPEDPHGPIGTARFRRTLAWHIAPRPGGLVALALQYGHLRTAVSAGYASRSRGGIHDLLDIETARTTAETLTRLHEDLEDGGGISGPAARRALHAATQAPAFAGTLHTARQARDVLANPQLAVHENPHSYLMCIYDRDKALCSRLGPRPEAPTLERCQPGCANIARTDDHAAQLTAEADRIEQQAASPLTPPPLAQRLTTRAARLRDLAAGHHHTRLTPEEPAP</sequence>
<dbReference type="EMBL" id="CP021978">
    <property type="protein sequence ID" value="QCD53533.1"/>
    <property type="molecule type" value="Genomic_DNA"/>
</dbReference>
<proteinExistence type="predicted"/>
<dbReference type="Gene3D" id="1.10.443.10">
    <property type="entry name" value="Intergrase catalytic core"/>
    <property type="match status" value="1"/>
</dbReference>
<dbReference type="GO" id="GO:0015074">
    <property type="term" value="P:DNA integration"/>
    <property type="evidence" value="ECO:0007669"/>
    <property type="project" value="InterPro"/>
</dbReference>
<dbReference type="KEGG" id="shaw:CEB94_00185"/>
<dbReference type="InterPro" id="IPR013762">
    <property type="entry name" value="Integrase-like_cat_sf"/>
</dbReference>
<dbReference type="SUPFAM" id="SSF56349">
    <property type="entry name" value="DNA breaking-rejoining enzymes"/>
    <property type="match status" value="1"/>
</dbReference>
<dbReference type="GO" id="GO:0003677">
    <property type="term" value="F:DNA binding"/>
    <property type="evidence" value="ECO:0007669"/>
    <property type="project" value="InterPro"/>
</dbReference>
<evidence type="ECO:0000313" key="2">
    <source>
        <dbReference type="EMBL" id="QCD53533.1"/>
    </source>
</evidence>